<evidence type="ECO:0000313" key="2">
    <source>
        <dbReference type="Proteomes" id="UP000182241"/>
    </source>
</evidence>
<evidence type="ECO:0000313" key="1">
    <source>
        <dbReference type="EMBL" id="SEC75151.1"/>
    </source>
</evidence>
<reference evidence="2" key="1">
    <citation type="submission" date="2016-10" db="EMBL/GenBank/DDBJ databases">
        <authorList>
            <person name="Varghese N."/>
            <person name="Submissions S."/>
        </authorList>
    </citation>
    <scope>NUCLEOTIDE SEQUENCE [LARGE SCALE GENOMIC DNA]</scope>
    <source>
        <strain evidence="2">DSM 44234</strain>
    </source>
</reference>
<organism evidence="1 2">
    <name type="scientific">Tsukamurella tyrosinosolvens</name>
    <dbReference type="NCBI Taxonomy" id="57704"/>
    <lineage>
        <taxon>Bacteria</taxon>
        <taxon>Bacillati</taxon>
        <taxon>Actinomycetota</taxon>
        <taxon>Actinomycetes</taxon>
        <taxon>Mycobacteriales</taxon>
        <taxon>Tsukamurellaceae</taxon>
        <taxon>Tsukamurella</taxon>
    </lineage>
</organism>
<accession>A0A1H4V3R2</accession>
<dbReference type="STRING" id="57704.SAMN04489793_3118"/>
<dbReference type="RefSeq" id="WP_068742875.1">
    <property type="nucleotide sequence ID" value="NZ_FNSA01000003.1"/>
</dbReference>
<dbReference type="Proteomes" id="UP000182241">
    <property type="component" value="Unassembled WGS sequence"/>
</dbReference>
<keyword evidence="2" id="KW-1185">Reference proteome</keyword>
<protein>
    <submittedName>
        <fullName evidence="1">Uncharacterized protein</fullName>
    </submittedName>
</protein>
<name>A0A1H4V3R2_TSUTY</name>
<dbReference type="AlphaFoldDB" id="A0A1H4V3R2"/>
<gene>
    <name evidence="1" type="ORF">SAMN04489793_3118</name>
</gene>
<proteinExistence type="predicted"/>
<sequence>MSNPLDDIADDLAAVHAALRKQRPANNIEERVRANAIADVEALQAALRGPDARVVFQEIAALTTRDSVRTLALDAIEHLHGPTLLDRPAS</sequence>
<dbReference type="EMBL" id="FNSA01000003">
    <property type="protein sequence ID" value="SEC75151.1"/>
    <property type="molecule type" value="Genomic_DNA"/>
</dbReference>